<organism evidence="1 2">
    <name type="scientific">Lacticaseibacillus suilingensis</name>
    <dbReference type="NCBI Taxonomy" id="2799577"/>
    <lineage>
        <taxon>Bacteria</taxon>
        <taxon>Bacillati</taxon>
        <taxon>Bacillota</taxon>
        <taxon>Bacilli</taxon>
        <taxon>Lactobacillales</taxon>
        <taxon>Lactobacillaceae</taxon>
        <taxon>Lacticaseibacillus</taxon>
    </lineage>
</organism>
<gene>
    <name evidence="1" type="ORF">ACFQ41_04775</name>
</gene>
<keyword evidence="2" id="KW-1185">Reference proteome</keyword>
<evidence type="ECO:0008006" key="3">
    <source>
        <dbReference type="Google" id="ProtNLM"/>
    </source>
</evidence>
<accession>A0ABW4BEY2</accession>
<proteinExistence type="predicted"/>
<sequence>MKKRDRIYKKRNLRARQELLRRTTSAMICWQMPRHRLINRMKVKQRQYESLKQLFRAIEYQSKVASGADGGGRA</sequence>
<comment type="caution">
    <text evidence="1">The sequence shown here is derived from an EMBL/GenBank/DDBJ whole genome shotgun (WGS) entry which is preliminary data.</text>
</comment>
<protein>
    <recommendedName>
        <fullName evidence="3">Transposase</fullName>
    </recommendedName>
</protein>
<evidence type="ECO:0000313" key="2">
    <source>
        <dbReference type="Proteomes" id="UP001597199"/>
    </source>
</evidence>
<dbReference type="Proteomes" id="UP001597199">
    <property type="component" value="Unassembled WGS sequence"/>
</dbReference>
<evidence type="ECO:0000313" key="1">
    <source>
        <dbReference type="EMBL" id="MFD1398613.1"/>
    </source>
</evidence>
<dbReference type="RefSeq" id="WP_204119414.1">
    <property type="nucleotide sequence ID" value="NZ_BOLV01000015.1"/>
</dbReference>
<dbReference type="EMBL" id="JBHTOA010000020">
    <property type="protein sequence ID" value="MFD1398613.1"/>
    <property type="molecule type" value="Genomic_DNA"/>
</dbReference>
<reference evidence="2" key="1">
    <citation type="journal article" date="2019" name="Int. J. Syst. Evol. Microbiol.">
        <title>The Global Catalogue of Microorganisms (GCM) 10K type strain sequencing project: providing services to taxonomists for standard genome sequencing and annotation.</title>
        <authorList>
            <consortium name="The Broad Institute Genomics Platform"/>
            <consortium name="The Broad Institute Genome Sequencing Center for Infectious Disease"/>
            <person name="Wu L."/>
            <person name="Ma J."/>
        </authorList>
    </citation>
    <scope>NUCLEOTIDE SEQUENCE [LARGE SCALE GENOMIC DNA]</scope>
    <source>
        <strain evidence="2">CCM 9110</strain>
    </source>
</reference>
<name>A0ABW4BEY2_9LACO</name>